<dbReference type="EMBL" id="JAFIQS010000003">
    <property type="protein sequence ID" value="KAG5171938.1"/>
    <property type="molecule type" value="Genomic_DNA"/>
</dbReference>
<organism evidence="1">
    <name type="scientific">Psilocybe cubensis</name>
    <name type="common">Psychedelic mushroom</name>
    <name type="synonym">Stropharia cubensis</name>
    <dbReference type="NCBI Taxonomy" id="181762"/>
    <lineage>
        <taxon>Eukaryota</taxon>
        <taxon>Fungi</taxon>
        <taxon>Dikarya</taxon>
        <taxon>Basidiomycota</taxon>
        <taxon>Agaricomycotina</taxon>
        <taxon>Agaricomycetes</taxon>
        <taxon>Agaricomycetidae</taxon>
        <taxon>Agaricales</taxon>
        <taxon>Agaricineae</taxon>
        <taxon>Strophariaceae</taxon>
        <taxon>Psilocybe</taxon>
    </lineage>
</organism>
<protein>
    <submittedName>
        <fullName evidence="1">Uncharacterized protein</fullName>
    </submittedName>
</protein>
<accession>A0A8H7Y3J3</accession>
<name>A0A8H7Y3J3_PSICU</name>
<evidence type="ECO:0000313" key="1">
    <source>
        <dbReference type="EMBL" id="KAG5171938.1"/>
    </source>
</evidence>
<sequence>MASALSPRFQQVFPPPMDDVYMDQMDLKTLYRFSWTCKELSDRVSGYMRRAFRPENLFAPIFKPDEHLPFRLLQFKTGLVISGSTVLHFINCANTWIPGDMDMYVEHRYALPVLSWMMSIGFTIMPHPKYPDNATAEQILKMEKIVLQEHPLHRHYNTTGVVVNLWRQGSFVQLITTCQSVVECILGYHSTGVMNFVTFEKVYSLYPNATFGHQVSLLQPPANLKRAQKFLAKYHSRGLKFVLSIPSQTLKMDRHIRSRIQSIRDNLNVGYSSSRGHVLVELHYDPRPELFSPGIRRVGDRHCWVYSLPLLPEANQTSFIEANSWALLLDEFDCLHFGVRRISGITLDFHYTAADVYQLHERVKKAIKSWERGIRQKDDRVHATVLYLLSRKADIFWLHRPRPQSLLWNGYL</sequence>
<reference evidence="1" key="1">
    <citation type="submission" date="2021-02" db="EMBL/GenBank/DDBJ databases">
        <title>Psilocybe cubensis genome.</title>
        <authorList>
            <person name="Mckernan K.J."/>
            <person name="Crawford S."/>
            <person name="Trippe A."/>
            <person name="Kane L.T."/>
            <person name="Mclaughlin S."/>
        </authorList>
    </citation>
    <scope>NUCLEOTIDE SEQUENCE [LARGE SCALE GENOMIC DNA]</scope>
    <source>
        <strain evidence="1">MGC-MH-2018</strain>
    </source>
</reference>
<comment type="caution">
    <text evidence="1">The sequence shown here is derived from an EMBL/GenBank/DDBJ whole genome shotgun (WGS) entry which is preliminary data.</text>
</comment>
<proteinExistence type="predicted"/>
<dbReference type="AlphaFoldDB" id="A0A8H7Y3J3"/>
<gene>
    <name evidence="1" type="ORF">JR316_004027</name>
</gene>